<dbReference type="AlphaFoldDB" id="A0A7K5WZ91"/>
<dbReference type="Proteomes" id="UP000557268">
    <property type="component" value="Unassembled WGS sequence"/>
</dbReference>
<dbReference type="FunFam" id="1.10.418.70:FF:000001">
    <property type="entry name" value="Intraflagellar transport protein 81 homolog"/>
    <property type="match status" value="1"/>
</dbReference>
<keyword evidence="5" id="KW-0970">Cilium biogenesis/degradation</keyword>
<evidence type="ECO:0000256" key="13">
    <source>
        <dbReference type="ARBA" id="ARBA00055755"/>
    </source>
</evidence>
<evidence type="ECO:0000256" key="7">
    <source>
        <dbReference type="ARBA" id="ARBA00022990"/>
    </source>
</evidence>
<keyword evidence="7" id="KW-0007">Acetylation</keyword>
<comment type="subcellular location">
    <subcellularLocation>
        <location evidence="1">Cytoplasm</location>
        <location evidence="1">Cytoskeleton</location>
        <location evidence="1">Cilium basal body</location>
    </subcellularLocation>
</comment>
<feature type="non-terminal residue" evidence="19">
    <location>
        <position position="1"/>
    </location>
</feature>
<evidence type="ECO:0000256" key="6">
    <source>
        <dbReference type="ARBA" id="ARBA00022871"/>
    </source>
</evidence>
<keyword evidence="6" id="KW-0744">Spermatogenesis</keyword>
<comment type="similarity">
    <text evidence="12">Belongs to the IFT81 family.</text>
</comment>
<proteinExistence type="inferred from homology"/>
<name>A0A7K5WZ91_9SYLV</name>
<evidence type="ECO:0000256" key="9">
    <source>
        <dbReference type="ARBA" id="ARBA00023069"/>
    </source>
</evidence>
<accession>A0A7K5WZ91</accession>
<dbReference type="Pfam" id="PF18383">
    <property type="entry name" value="IFT81_CH"/>
    <property type="match status" value="1"/>
</dbReference>
<dbReference type="Gene3D" id="1.10.418.70">
    <property type="entry name" value="Intraflagellar transport protein 81, N-terminal domain"/>
    <property type="match status" value="1"/>
</dbReference>
<evidence type="ECO:0000256" key="12">
    <source>
        <dbReference type="ARBA" id="ARBA00043983"/>
    </source>
</evidence>
<dbReference type="GO" id="GO:0036064">
    <property type="term" value="C:ciliary basal body"/>
    <property type="evidence" value="ECO:0007669"/>
    <property type="project" value="TreeGrafter"/>
</dbReference>
<feature type="domain" description="IFT81 calponin homology" evidence="18">
    <location>
        <begin position="3"/>
        <end position="126"/>
    </location>
</feature>
<evidence type="ECO:0000256" key="3">
    <source>
        <dbReference type="ARBA" id="ARBA00022553"/>
    </source>
</evidence>
<sequence length="676" mass="79042">MGDQIQFIVEKLNQEPFRKNHNLISFDSLESLQLLQLLSDVLGEIDPKHAVDIREELPEQTAKRMLNLLGILKYKPPGTVSDLSAFRQGLVTGSKAVIHPVLHWLLQRTNELRTRAYLARFLVKLEVPAEFLQDDTVADFNKQYEELMEAFKNLHKEHEQLKISGLSTAEIRRDISAMEEEKDQLAKRVERLKKRVETVQNHQRMLEIARQLLSEKEREESLAQQKQEQKSQLFHTEQRLQRAQVQLKEMQHVVADSKSESLMKKLEEEINFNSYLVTAKIPSEMESKKTSAYYLEKVVAEPAMTPADLSALESELVEVNAEMNQLIEKRMITYEPADSKLSMYRQQASIISQKKEAKAEELQAAKEEMSRLERQREQKGSEAHELEGSEVLTEDEFKQYVNKLRSKNTFYKKKRQEMAELTAEYGILQRTEELLRQRHEALQQQLQAIEEKKGISGYSYTQEELERVSAVKSEMDEVKGQTLDNMSEMVKKLNAMVTEKKASLAPVIKELRQLRQNCQELTQERDEKKIPYDSCVARLETNCSALEQEVKGFLEECTQEESNHRYINCMKRNLDIQLQRAREEMKAYMSPDPQERRRAVREQYTRIILEQENLGKKLREKQKVVRESHGSNMKQMKMWQDFQKLMECKRDCFLKQQNQAAIGQIIQEGGKDRLVL</sequence>
<dbReference type="PANTHER" id="PTHR15614:SF2">
    <property type="entry name" value="INTRAFLAGELLAR TRANSPORT PROTEIN 81 HOMOLOG"/>
    <property type="match status" value="1"/>
</dbReference>
<evidence type="ECO:0000256" key="5">
    <source>
        <dbReference type="ARBA" id="ARBA00022794"/>
    </source>
</evidence>
<evidence type="ECO:0000256" key="15">
    <source>
        <dbReference type="ARBA" id="ARBA00079903"/>
    </source>
</evidence>
<evidence type="ECO:0000256" key="4">
    <source>
        <dbReference type="ARBA" id="ARBA00022782"/>
    </source>
</evidence>
<keyword evidence="2" id="KW-0963">Cytoplasm</keyword>
<keyword evidence="4" id="KW-0221">Differentiation</keyword>
<evidence type="ECO:0000313" key="19">
    <source>
        <dbReference type="EMBL" id="NWU45446.1"/>
    </source>
</evidence>
<keyword evidence="10" id="KW-0206">Cytoskeleton</keyword>
<evidence type="ECO:0000256" key="16">
    <source>
        <dbReference type="SAM" id="Coils"/>
    </source>
</evidence>
<organism evidence="19 20">
    <name type="scientific">Hylia prasina</name>
    <name type="common">green hylia</name>
    <dbReference type="NCBI Taxonomy" id="208073"/>
    <lineage>
        <taxon>Eukaryota</taxon>
        <taxon>Metazoa</taxon>
        <taxon>Chordata</taxon>
        <taxon>Craniata</taxon>
        <taxon>Vertebrata</taxon>
        <taxon>Euteleostomi</taxon>
        <taxon>Archelosauria</taxon>
        <taxon>Archosauria</taxon>
        <taxon>Dinosauria</taxon>
        <taxon>Saurischia</taxon>
        <taxon>Theropoda</taxon>
        <taxon>Coelurosauria</taxon>
        <taxon>Aves</taxon>
        <taxon>Neognathae</taxon>
        <taxon>Neoaves</taxon>
        <taxon>Telluraves</taxon>
        <taxon>Australaves</taxon>
        <taxon>Passeriformes</taxon>
        <taxon>Sylvioidea</taxon>
        <taxon>Sylviidae</taxon>
        <taxon>Acrocephalinae</taxon>
        <taxon>Hylia</taxon>
    </lineage>
</organism>
<dbReference type="GO" id="GO:0015631">
    <property type="term" value="F:tubulin binding"/>
    <property type="evidence" value="ECO:0007669"/>
    <property type="project" value="InterPro"/>
</dbReference>
<comment type="function">
    <text evidence="13">Component of the intraflagellar transport (IFT) complex B: together with IFT74, forms a tubulin-binding module that specifically mediates transport of tubulin within the cilium. Binds tubulin via its CH (calponin-homology)-like region. Required for ciliogenesis. Required for proper regulation of SHH signaling. Plays an important role during spermatogenesis by modulating the assembly and elongation of the sperm flagella.</text>
</comment>
<evidence type="ECO:0000256" key="2">
    <source>
        <dbReference type="ARBA" id="ARBA00022490"/>
    </source>
</evidence>
<evidence type="ECO:0000256" key="17">
    <source>
        <dbReference type="SAM" id="MobiDB-lite"/>
    </source>
</evidence>
<dbReference type="PANTHER" id="PTHR15614">
    <property type="entry name" value="INTRAFLAGELLAR TRANSPORT PROTEIN 81 HOMOLOG"/>
    <property type="match status" value="1"/>
</dbReference>
<evidence type="ECO:0000259" key="18">
    <source>
        <dbReference type="Pfam" id="PF18383"/>
    </source>
</evidence>
<feature type="compositionally biased region" description="Basic and acidic residues" evidence="17">
    <location>
        <begin position="361"/>
        <end position="387"/>
    </location>
</feature>
<keyword evidence="20" id="KW-1185">Reference proteome</keyword>
<dbReference type="GO" id="GO:0042073">
    <property type="term" value="P:intraciliary transport"/>
    <property type="evidence" value="ECO:0007669"/>
    <property type="project" value="InterPro"/>
</dbReference>
<keyword evidence="11" id="KW-0966">Cell projection</keyword>
<dbReference type="InterPro" id="IPR043016">
    <property type="entry name" value="IFT81_N_sf"/>
</dbReference>
<evidence type="ECO:0000256" key="10">
    <source>
        <dbReference type="ARBA" id="ARBA00023212"/>
    </source>
</evidence>
<dbReference type="GO" id="GO:0060271">
    <property type="term" value="P:cilium assembly"/>
    <property type="evidence" value="ECO:0007669"/>
    <property type="project" value="InterPro"/>
</dbReference>
<dbReference type="GO" id="GO:0007283">
    <property type="term" value="P:spermatogenesis"/>
    <property type="evidence" value="ECO:0007669"/>
    <property type="project" value="UniProtKB-KW"/>
</dbReference>
<feature type="region of interest" description="Disordered" evidence="17">
    <location>
        <begin position="361"/>
        <end position="388"/>
    </location>
</feature>
<keyword evidence="9" id="KW-0969">Cilium</keyword>
<evidence type="ECO:0000256" key="14">
    <source>
        <dbReference type="ARBA" id="ARBA00073058"/>
    </source>
</evidence>
<dbReference type="InterPro" id="IPR041146">
    <property type="entry name" value="IFT81_CH"/>
</dbReference>
<protein>
    <recommendedName>
        <fullName evidence="14">Intraflagellar transport protein 81 homolog</fullName>
    </recommendedName>
    <alternativeName>
        <fullName evidence="15">Carnitine deficiency-associated protein expressed in ventricle 1</fullName>
    </alternativeName>
</protein>
<feature type="non-terminal residue" evidence="19">
    <location>
        <position position="676"/>
    </location>
</feature>
<dbReference type="GO" id="GO:0030992">
    <property type="term" value="C:intraciliary transport particle B"/>
    <property type="evidence" value="ECO:0007669"/>
    <property type="project" value="InterPro"/>
</dbReference>
<dbReference type="GO" id="GO:0030154">
    <property type="term" value="P:cell differentiation"/>
    <property type="evidence" value="ECO:0007669"/>
    <property type="project" value="UniProtKB-KW"/>
</dbReference>
<dbReference type="EMBL" id="VYXD01016035">
    <property type="protein sequence ID" value="NWU45446.1"/>
    <property type="molecule type" value="Genomic_DNA"/>
</dbReference>
<gene>
    <name evidence="19" type="primary">Ift81</name>
    <name evidence="19" type="ORF">HYLPRA_R07806</name>
</gene>
<keyword evidence="3" id="KW-0597">Phosphoprotein</keyword>
<dbReference type="InterPro" id="IPR029600">
    <property type="entry name" value="IFT81"/>
</dbReference>
<feature type="coiled-coil region" evidence="16">
    <location>
        <begin position="504"/>
        <end position="563"/>
    </location>
</feature>
<reference evidence="19 20" key="1">
    <citation type="submission" date="2019-09" db="EMBL/GenBank/DDBJ databases">
        <title>Bird 10,000 Genomes (B10K) Project - Family phase.</title>
        <authorList>
            <person name="Zhang G."/>
        </authorList>
    </citation>
    <scope>NUCLEOTIDE SEQUENCE [LARGE SCALE GENOMIC DNA]</scope>
    <source>
        <strain evidence="19">B10K-DU-001-70</strain>
        <tissue evidence="19">Muscle</tissue>
    </source>
</reference>
<evidence type="ECO:0000256" key="11">
    <source>
        <dbReference type="ARBA" id="ARBA00023273"/>
    </source>
</evidence>
<evidence type="ECO:0000313" key="20">
    <source>
        <dbReference type="Proteomes" id="UP000557268"/>
    </source>
</evidence>
<evidence type="ECO:0000256" key="1">
    <source>
        <dbReference type="ARBA" id="ARBA00004120"/>
    </source>
</evidence>
<evidence type="ECO:0000256" key="8">
    <source>
        <dbReference type="ARBA" id="ARBA00023054"/>
    </source>
</evidence>
<keyword evidence="8 16" id="KW-0175">Coiled coil</keyword>
<feature type="coiled-coil region" evidence="16">
    <location>
        <begin position="137"/>
        <end position="260"/>
    </location>
</feature>
<comment type="caution">
    <text evidence="19">The sequence shown here is derived from an EMBL/GenBank/DDBJ whole genome shotgun (WGS) entry which is preliminary data.</text>
</comment>